<evidence type="ECO:0000256" key="1">
    <source>
        <dbReference type="ARBA" id="ARBA00010641"/>
    </source>
</evidence>
<dbReference type="EMBL" id="VFPM01000001">
    <property type="protein sequence ID" value="TQM64995.1"/>
    <property type="molecule type" value="Genomic_DNA"/>
</dbReference>
<evidence type="ECO:0000259" key="5">
    <source>
        <dbReference type="Pfam" id="PF04542"/>
    </source>
</evidence>
<dbReference type="Proteomes" id="UP000316747">
    <property type="component" value="Unassembled WGS sequence"/>
</dbReference>
<sequence>MIGEEFERLLARARTGDESAFAVLWRDLNPALLRYLSLAGESADEVASETWLTVVKGLADFRGDETAWRAWVFTTARRRAVDAGRQRTRSARAQWRDRSSSWVTPVEPDCADLVIESLSSAEAIQIVRRLPALQAEVVLLRVVVGLSVTEVAELVGRSPGAVRVAAHRGLQSLAKIMSEQGVTRSDSRALREVT</sequence>
<dbReference type="PANTHER" id="PTHR43133:SF66">
    <property type="entry name" value="ECF RNA POLYMERASE SIGMA FACTOR SIGK"/>
    <property type="match status" value="1"/>
</dbReference>
<dbReference type="InterPro" id="IPR013324">
    <property type="entry name" value="RNA_pol_sigma_r3/r4-like"/>
</dbReference>
<dbReference type="NCBIfam" id="TIGR02937">
    <property type="entry name" value="sigma70-ECF"/>
    <property type="match status" value="1"/>
</dbReference>
<reference evidence="7 8" key="1">
    <citation type="submission" date="2019-06" db="EMBL/GenBank/DDBJ databases">
        <title>Genome sequencing of plant associated microbes to promote plant fitness in Sorghum bicolor and Oryza sativa.</title>
        <authorList>
            <person name="Coleman-Derr D."/>
        </authorList>
    </citation>
    <scope>NUCLEOTIDE SEQUENCE [LARGE SCALE GENOMIC DNA]</scope>
    <source>
        <strain evidence="7 8">KV-663</strain>
    </source>
</reference>
<dbReference type="Pfam" id="PF04542">
    <property type="entry name" value="Sigma70_r2"/>
    <property type="match status" value="1"/>
</dbReference>
<comment type="caution">
    <text evidence="7">The sequence shown here is derived from an EMBL/GenBank/DDBJ whole genome shotgun (WGS) entry which is preliminary data.</text>
</comment>
<evidence type="ECO:0000256" key="4">
    <source>
        <dbReference type="ARBA" id="ARBA00023163"/>
    </source>
</evidence>
<dbReference type="Gene3D" id="1.10.1740.10">
    <property type="match status" value="1"/>
</dbReference>
<dbReference type="SUPFAM" id="SSF88659">
    <property type="entry name" value="Sigma3 and sigma4 domains of RNA polymerase sigma factors"/>
    <property type="match status" value="1"/>
</dbReference>
<evidence type="ECO:0000256" key="3">
    <source>
        <dbReference type="ARBA" id="ARBA00023082"/>
    </source>
</evidence>
<keyword evidence="8" id="KW-1185">Reference proteome</keyword>
<evidence type="ECO:0000313" key="7">
    <source>
        <dbReference type="EMBL" id="TQM64995.1"/>
    </source>
</evidence>
<dbReference type="InterPro" id="IPR039425">
    <property type="entry name" value="RNA_pol_sigma-70-like"/>
</dbReference>
<keyword evidence="4" id="KW-0804">Transcription</keyword>
<dbReference type="PANTHER" id="PTHR43133">
    <property type="entry name" value="RNA POLYMERASE ECF-TYPE SIGMA FACTO"/>
    <property type="match status" value="1"/>
</dbReference>
<comment type="similarity">
    <text evidence="1">Belongs to the sigma-70 factor family. ECF subfamily.</text>
</comment>
<proteinExistence type="inferred from homology"/>
<dbReference type="InterPro" id="IPR014284">
    <property type="entry name" value="RNA_pol_sigma-70_dom"/>
</dbReference>
<dbReference type="Pfam" id="PF08281">
    <property type="entry name" value="Sigma70_r4_2"/>
    <property type="match status" value="1"/>
</dbReference>
<feature type="domain" description="RNA polymerase sigma-70 region 2" evidence="5">
    <location>
        <begin position="33"/>
        <end position="89"/>
    </location>
</feature>
<name>A0A543I345_9MICO</name>
<dbReference type="GO" id="GO:0016987">
    <property type="term" value="F:sigma factor activity"/>
    <property type="evidence" value="ECO:0007669"/>
    <property type="project" value="UniProtKB-KW"/>
</dbReference>
<dbReference type="InterPro" id="IPR013325">
    <property type="entry name" value="RNA_pol_sigma_r2"/>
</dbReference>
<dbReference type="InterPro" id="IPR007627">
    <property type="entry name" value="RNA_pol_sigma70_r2"/>
</dbReference>
<dbReference type="GO" id="GO:0006352">
    <property type="term" value="P:DNA-templated transcription initiation"/>
    <property type="evidence" value="ECO:0007669"/>
    <property type="project" value="InterPro"/>
</dbReference>
<evidence type="ECO:0000259" key="6">
    <source>
        <dbReference type="Pfam" id="PF08281"/>
    </source>
</evidence>
<protein>
    <submittedName>
        <fullName evidence="7">RNA polymerase sigma-70 factor (ECF subfamily)</fullName>
    </submittedName>
</protein>
<keyword evidence="2" id="KW-0805">Transcription regulation</keyword>
<feature type="domain" description="RNA polymerase sigma factor 70 region 4 type 2" evidence="6">
    <location>
        <begin position="124"/>
        <end position="173"/>
    </location>
</feature>
<dbReference type="InterPro" id="IPR036388">
    <property type="entry name" value="WH-like_DNA-bd_sf"/>
</dbReference>
<organism evidence="7 8">
    <name type="scientific">Humibacillus xanthopallidus</name>
    <dbReference type="NCBI Taxonomy" id="412689"/>
    <lineage>
        <taxon>Bacteria</taxon>
        <taxon>Bacillati</taxon>
        <taxon>Actinomycetota</taxon>
        <taxon>Actinomycetes</taxon>
        <taxon>Micrococcales</taxon>
        <taxon>Intrasporangiaceae</taxon>
        <taxon>Humibacillus</taxon>
    </lineage>
</organism>
<accession>A0A543I345</accession>
<dbReference type="RefSeq" id="WP_141842559.1">
    <property type="nucleotide sequence ID" value="NZ_VFPM01000001.1"/>
</dbReference>
<evidence type="ECO:0000313" key="8">
    <source>
        <dbReference type="Proteomes" id="UP000316747"/>
    </source>
</evidence>
<dbReference type="AlphaFoldDB" id="A0A543I345"/>
<evidence type="ECO:0000256" key="2">
    <source>
        <dbReference type="ARBA" id="ARBA00023015"/>
    </source>
</evidence>
<dbReference type="InterPro" id="IPR013249">
    <property type="entry name" value="RNA_pol_sigma70_r4_t2"/>
</dbReference>
<dbReference type="SUPFAM" id="SSF88946">
    <property type="entry name" value="Sigma2 domain of RNA polymerase sigma factors"/>
    <property type="match status" value="1"/>
</dbReference>
<dbReference type="Gene3D" id="1.10.10.10">
    <property type="entry name" value="Winged helix-like DNA-binding domain superfamily/Winged helix DNA-binding domain"/>
    <property type="match status" value="1"/>
</dbReference>
<dbReference type="OrthoDB" id="5501064at2"/>
<keyword evidence="3" id="KW-0731">Sigma factor</keyword>
<gene>
    <name evidence="7" type="ORF">FBY41_1377</name>
</gene>
<dbReference type="GO" id="GO:0003677">
    <property type="term" value="F:DNA binding"/>
    <property type="evidence" value="ECO:0007669"/>
    <property type="project" value="InterPro"/>
</dbReference>